<dbReference type="Proteomes" id="UP001295684">
    <property type="component" value="Unassembled WGS sequence"/>
</dbReference>
<dbReference type="AlphaFoldDB" id="A0AAD1U4Z0"/>
<name>A0AAD1U4Z0_EUPCR</name>
<dbReference type="EMBL" id="CAMPGE010001448">
    <property type="protein sequence ID" value="CAI2360236.1"/>
    <property type="molecule type" value="Genomic_DNA"/>
</dbReference>
<reference evidence="1" key="1">
    <citation type="submission" date="2023-07" db="EMBL/GenBank/DDBJ databases">
        <authorList>
            <consortium name="AG Swart"/>
            <person name="Singh M."/>
            <person name="Singh A."/>
            <person name="Seah K."/>
            <person name="Emmerich C."/>
        </authorList>
    </citation>
    <scope>NUCLEOTIDE SEQUENCE</scope>
    <source>
        <strain evidence="1">DP1</strain>
    </source>
</reference>
<gene>
    <name evidence="1" type="ORF">ECRASSUSDP1_LOCUS1535</name>
</gene>
<proteinExistence type="predicted"/>
<keyword evidence="2" id="KW-1185">Reference proteome</keyword>
<accession>A0AAD1U4Z0</accession>
<evidence type="ECO:0000313" key="1">
    <source>
        <dbReference type="EMBL" id="CAI2360236.1"/>
    </source>
</evidence>
<sequence>MLFKREKEACKINEVISGVTYNDYQHLRLCISIQKCDELNKIKSMNQVHIYRKRKEMMVYAFNYVLLIDHLVALNKSKIVNNAKDEYAPTFQVIIKKLG</sequence>
<protein>
    <submittedName>
        <fullName evidence="1">Uncharacterized protein</fullName>
    </submittedName>
</protein>
<organism evidence="1 2">
    <name type="scientific">Euplotes crassus</name>
    <dbReference type="NCBI Taxonomy" id="5936"/>
    <lineage>
        <taxon>Eukaryota</taxon>
        <taxon>Sar</taxon>
        <taxon>Alveolata</taxon>
        <taxon>Ciliophora</taxon>
        <taxon>Intramacronucleata</taxon>
        <taxon>Spirotrichea</taxon>
        <taxon>Hypotrichia</taxon>
        <taxon>Euplotida</taxon>
        <taxon>Euplotidae</taxon>
        <taxon>Moneuplotes</taxon>
    </lineage>
</organism>
<comment type="caution">
    <text evidence="1">The sequence shown here is derived from an EMBL/GenBank/DDBJ whole genome shotgun (WGS) entry which is preliminary data.</text>
</comment>
<evidence type="ECO:0000313" key="2">
    <source>
        <dbReference type="Proteomes" id="UP001295684"/>
    </source>
</evidence>